<dbReference type="SUPFAM" id="SSF56053">
    <property type="entry name" value="Ribosomal protein L6"/>
    <property type="match status" value="2"/>
</dbReference>
<dbReference type="PANTHER" id="PTHR11655:SF14">
    <property type="entry name" value="LARGE RIBOSOMAL SUBUNIT PROTEIN UL6M"/>
    <property type="match status" value="1"/>
</dbReference>
<evidence type="ECO:0000256" key="2">
    <source>
        <dbReference type="ARBA" id="ARBA00022980"/>
    </source>
</evidence>
<protein>
    <submittedName>
        <fullName evidence="6">DEBR0S5_00892g1_1</fullName>
    </submittedName>
</protein>
<evidence type="ECO:0000259" key="5">
    <source>
        <dbReference type="Pfam" id="PF00347"/>
    </source>
</evidence>
<keyword evidence="3 4" id="KW-0687">Ribonucleoprotein</keyword>
<dbReference type="Proteomes" id="UP000478008">
    <property type="component" value="Unassembled WGS sequence"/>
</dbReference>
<dbReference type="InterPro" id="IPR036789">
    <property type="entry name" value="Ribosomal_uL6-like_a/b-dom_sf"/>
</dbReference>
<dbReference type="PROSITE" id="PS00525">
    <property type="entry name" value="RIBOSOMAL_L6_1"/>
    <property type="match status" value="1"/>
</dbReference>
<organism evidence="6 7">
    <name type="scientific">Dekkera bruxellensis</name>
    <name type="common">Brettanomyces custersii</name>
    <dbReference type="NCBI Taxonomy" id="5007"/>
    <lineage>
        <taxon>Eukaryota</taxon>
        <taxon>Fungi</taxon>
        <taxon>Dikarya</taxon>
        <taxon>Ascomycota</taxon>
        <taxon>Saccharomycotina</taxon>
        <taxon>Pichiomycetes</taxon>
        <taxon>Pichiales</taxon>
        <taxon>Pichiaceae</taxon>
        <taxon>Brettanomyces</taxon>
    </lineage>
</organism>
<dbReference type="AlphaFoldDB" id="A0A7D9H161"/>
<dbReference type="EMBL" id="CABFWN010000005">
    <property type="protein sequence ID" value="VUG19361.1"/>
    <property type="molecule type" value="Genomic_DNA"/>
</dbReference>
<dbReference type="GO" id="GO:0019843">
    <property type="term" value="F:rRNA binding"/>
    <property type="evidence" value="ECO:0007669"/>
    <property type="project" value="InterPro"/>
</dbReference>
<dbReference type="Pfam" id="PF00347">
    <property type="entry name" value="Ribosomal_L6"/>
    <property type="match status" value="1"/>
</dbReference>
<name>A0A7D9H161_DEKBR</name>
<dbReference type="Gene3D" id="3.90.930.12">
    <property type="entry name" value="Ribosomal protein L6, alpha-beta domain"/>
    <property type="match status" value="2"/>
</dbReference>
<dbReference type="GO" id="GO:0005762">
    <property type="term" value="C:mitochondrial large ribosomal subunit"/>
    <property type="evidence" value="ECO:0007669"/>
    <property type="project" value="TreeGrafter"/>
</dbReference>
<evidence type="ECO:0000256" key="4">
    <source>
        <dbReference type="RuleBase" id="RU003869"/>
    </source>
</evidence>
<keyword evidence="2 4" id="KW-0689">Ribosomal protein</keyword>
<evidence type="ECO:0000313" key="6">
    <source>
        <dbReference type="EMBL" id="VUG19361.1"/>
    </source>
</evidence>
<dbReference type="PRINTS" id="PR00059">
    <property type="entry name" value="RIBOSOMALL6"/>
</dbReference>
<accession>A0A7D9H161</accession>
<reference evidence="6 7" key="1">
    <citation type="submission" date="2019-07" db="EMBL/GenBank/DDBJ databases">
        <authorList>
            <person name="Friedrich A."/>
            <person name="Schacherer J."/>
        </authorList>
    </citation>
    <scope>NUCLEOTIDE SEQUENCE [LARGE SCALE GENOMIC DNA]</scope>
</reference>
<dbReference type="InterPro" id="IPR020040">
    <property type="entry name" value="Ribosomal_uL6_a/b-dom"/>
</dbReference>
<dbReference type="GO" id="GO:0003735">
    <property type="term" value="F:structural constituent of ribosome"/>
    <property type="evidence" value="ECO:0007669"/>
    <property type="project" value="InterPro"/>
</dbReference>
<evidence type="ECO:0000256" key="1">
    <source>
        <dbReference type="ARBA" id="ARBA00009356"/>
    </source>
</evidence>
<dbReference type="InterPro" id="IPR019906">
    <property type="entry name" value="Ribosomal_uL6_bac-type"/>
</dbReference>
<evidence type="ECO:0000313" key="7">
    <source>
        <dbReference type="Proteomes" id="UP000478008"/>
    </source>
</evidence>
<evidence type="ECO:0000256" key="3">
    <source>
        <dbReference type="ARBA" id="ARBA00023274"/>
    </source>
</evidence>
<dbReference type="InterPro" id="IPR000702">
    <property type="entry name" value="Ribosomal_uL6-like"/>
</dbReference>
<feature type="domain" description="Large ribosomal subunit protein uL6 alpha-beta" evidence="5">
    <location>
        <begin position="60"/>
        <end position="124"/>
    </location>
</feature>
<proteinExistence type="inferred from homology"/>
<dbReference type="PANTHER" id="PTHR11655">
    <property type="entry name" value="60S/50S RIBOSOMAL PROTEIN L6/L9"/>
    <property type="match status" value="1"/>
</dbReference>
<comment type="similarity">
    <text evidence="1 4">Belongs to the universal ribosomal protein uL6 family.</text>
</comment>
<dbReference type="GO" id="GO:0006412">
    <property type="term" value="P:translation"/>
    <property type="evidence" value="ECO:0007669"/>
    <property type="project" value="InterPro"/>
</dbReference>
<sequence>MFVNRVIFRSQRQAFRSFSTTAIVKSHIGSSPVFISNDVQLQEDTMLIPRVIPKGAKSIKLSRLLTVKGPKGAVNLELPDFVTIDRKDTKINVNVANPGSKLQKSLWGTSRSLVNNAVVGVTEGHMSVLRFKGTGYRVLVKKEDDGKEWVKMKIGKCDMQGLPIPRGIKCSTPTSTLLVLEGCNKQSLNQFAGRLRNMHPPEPYKGKGIYMNGETIKLKARKVK</sequence>
<keyword evidence="7" id="KW-1185">Reference proteome</keyword>
<dbReference type="InterPro" id="IPR002358">
    <property type="entry name" value="Ribosomal_uL6_CS"/>
</dbReference>
<gene>
    <name evidence="6" type="primary">MRPL6</name>
    <name evidence="6" type="ORF">DEBR0S5_00892G</name>
</gene>